<evidence type="ECO:0000313" key="1">
    <source>
        <dbReference type="EMBL" id="KEQ59246.1"/>
    </source>
</evidence>
<organism evidence="1 2">
    <name type="scientific">Aureobasidium melanogenum (strain CBS 110374)</name>
    <name type="common">Aureobasidium pullulans var. melanogenum</name>
    <dbReference type="NCBI Taxonomy" id="1043003"/>
    <lineage>
        <taxon>Eukaryota</taxon>
        <taxon>Fungi</taxon>
        <taxon>Dikarya</taxon>
        <taxon>Ascomycota</taxon>
        <taxon>Pezizomycotina</taxon>
        <taxon>Dothideomycetes</taxon>
        <taxon>Dothideomycetidae</taxon>
        <taxon>Dothideales</taxon>
        <taxon>Saccotheciaceae</taxon>
        <taxon>Aureobasidium</taxon>
    </lineage>
</organism>
<dbReference type="AlphaFoldDB" id="A0A074W9N5"/>
<dbReference type="EMBL" id="KL584849">
    <property type="protein sequence ID" value="KEQ59246.1"/>
    <property type="molecule type" value="Genomic_DNA"/>
</dbReference>
<proteinExistence type="predicted"/>
<keyword evidence="2" id="KW-1185">Reference proteome</keyword>
<name>A0A074W9N5_AURM1</name>
<accession>A0A074W9N5</accession>
<reference evidence="1 2" key="1">
    <citation type="journal article" date="2014" name="BMC Genomics">
        <title>Genome sequencing of four Aureobasidium pullulans varieties: biotechnological potential, stress tolerance, and description of new species.</title>
        <authorList>
            <person name="Gostin Ar C."/>
            <person name="Ohm R.A."/>
            <person name="Kogej T."/>
            <person name="Sonjak S."/>
            <person name="Turk M."/>
            <person name="Zajc J."/>
            <person name="Zalar P."/>
            <person name="Grube M."/>
            <person name="Sun H."/>
            <person name="Han J."/>
            <person name="Sharma A."/>
            <person name="Chiniquy J."/>
            <person name="Ngan C.Y."/>
            <person name="Lipzen A."/>
            <person name="Barry K."/>
            <person name="Grigoriev I.V."/>
            <person name="Gunde-Cimerman N."/>
        </authorList>
    </citation>
    <scope>NUCLEOTIDE SEQUENCE [LARGE SCALE GENOMIC DNA]</scope>
    <source>
        <strain evidence="1 2">CBS 110374</strain>
    </source>
</reference>
<sequence>MPLPVMYRYPLLTLSKISRSFSIPRSADPSFRSEAQTLTFTATVYGSIDDLSHIQAFPGTLSMEEVEAELVEKRHSILSCPTQGIATCAVDSVLAVARYLGIARNAIDVAFCRSSIPYPASIMLQFLDQSWTGIGTQLLNTKRDALQVAILSHMHSIGEYSSNGYLDPRLVWQMFNGIPSTSFTLVQHRTCMICLTHTDPMQESLSLIHIPNRFISSAAYARITSPPRSTIIRDLVQLRLSSDAVTVAAPCPQCHHNDTQEEVYIADRLPEVLAVGIENTSDGCLSYAADIDIDYRHLDQPKSAPPNRARYQLAALLHISGDGDLAHITASIRVASKGWIRYDGNKSPPISVFGQNDAYLNSAPQCVMALYKSRLDSI</sequence>
<dbReference type="HOGENOM" id="CLU_731547_0_0_1"/>
<dbReference type="Proteomes" id="UP000030672">
    <property type="component" value="Unassembled WGS sequence"/>
</dbReference>
<evidence type="ECO:0000313" key="2">
    <source>
        <dbReference type="Proteomes" id="UP000030672"/>
    </source>
</evidence>
<protein>
    <submittedName>
        <fullName evidence="1">Uncharacterized protein</fullName>
    </submittedName>
</protein>
<dbReference type="GeneID" id="63922095"/>
<gene>
    <name evidence="1" type="ORF">M437DRAFT_87858</name>
</gene>
<dbReference type="RefSeq" id="XP_040876269.1">
    <property type="nucleotide sequence ID" value="XM_041028722.1"/>
</dbReference>
<dbReference type="Gene3D" id="3.90.70.10">
    <property type="entry name" value="Cysteine proteinases"/>
    <property type="match status" value="1"/>
</dbReference>